<dbReference type="EMBL" id="FQXK01000041">
    <property type="protein sequence ID" value="SHI80822.1"/>
    <property type="molecule type" value="Genomic_DNA"/>
</dbReference>
<evidence type="ECO:0000259" key="5">
    <source>
        <dbReference type="PROSITE" id="PS50893"/>
    </source>
</evidence>
<keyword evidence="7" id="KW-1185">Reference proteome</keyword>
<protein>
    <submittedName>
        <fullName evidence="6">Iron complex transport system ATP-binding protein</fullName>
    </submittedName>
</protein>
<evidence type="ECO:0000313" key="6">
    <source>
        <dbReference type="EMBL" id="SHI80822.1"/>
    </source>
</evidence>
<proteinExistence type="predicted"/>
<dbReference type="InterPro" id="IPR003439">
    <property type="entry name" value="ABC_transporter-like_ATP-bd"/>
</dbReference>
<dbReference type="SUPFAM" id="SSF52540">
    <property type="entry name" value="P-loop containing nucleoside triphosphate hydrolases"/>
    <property type="match status" value="1"/>
</dbReference>
<organism evidence="6 7">
    <name type="scientific">Butyrivibrio fibrisolvens DSM 3071</name>
    <dbReference type="NCBI Taxonomy" id="1121131"/>
    <lineage>
        <taxon>Bacteria</taxon>
        <taxon>Bacillati</taxon>
        <taxon>Bacillota</taxon>
        <taxon>Clostridia</taxon>
        <taxon>Lachnospirales</taxon>
        <taxon>Lachnospiraceae</taxon>
        <taxon>Butyrivibrio</taxon>
    </lineage>
</organism>
<feature type="domain" description="ABC transporter" evidence="5">
    <location>
        <begin position="4"/>
        <end position="259"/>
    </location>
</feature>
<dbReference type="SMART" id="SM00382">
    <property type="entry name" value="AAA"/>
    <property type="match status" value="1"/>
</dbReference>
<reference evidence="7" key="1">
    <citation type="submission" date="2016-11" db="EMBL/GenBank/DDBJ databases">
        <authorList>
            <person name="Varghese N."/>
            <person name="Submissions S."/>
        </authorList>
    </citation>
    <scope>NUCLEOTIDE SEQUENCE [LARGE SCALE GENOMIC DNA]</scope>
    <source>
        <strain evidence="7">DSM 3071</strain>
    </source>
</reference>
<dbReference type="Pfam" id="PF00005">
    <property type="entry name" value="ABC_tran"/>
    <property type="match status" value="1"/>
</dbReference>
<dbReference type="PROSITE" id="PS00211">
    <property type="entry name" value="ABC_TRANSPORTER_1"/>
    <property type="match status" value="1"/>
</dbReference>
<evidence type="ECO:0000256" key="1">
    <source>
        <dbReference type="ARBA" id="ARBA00022448"/>
    </source>
</evidence>
<dbReference type="Proteomes" id="UP000184278">
    <property type="component" value="Unassembled WGS sequence"/>
</dbReference>
<keyword evidence="1" id="KW-0813">Transport</keyword>
<dbReference type="GeneID" id="89508230"/>
<dbReference type="InterPro" id="IPR027417">
    <property type="entry name" value="P-loop_NTPase"/>
</dbReference>
<accession>A0A1M6E5Q8</accession>
<name>A0A1M6E5Q8_BUTFI</name>
<dbReference type="GO" id="GO:0016887">
    <property type="term" value="F:ATP hydrolysis activity"/>
    <property type="evidence" value="ECO:0007669"/>
    <property type="project" value="InterPro"/>
</dbReference>
<dbReference type="Gene3D" id="3.40.50.300">
    <property type="entry name" value="P-loop containing nucleotide triphosphate hydrolases"/>
    <property type="match status" value="1"/>
</dbReference>
<sequence length="280" mass="31163">MQAISVSNISAGYGADPVIKNISFDLECGKSLSIMGSNGSGKTTLLRSLNGLIKSTGSIKILGHDISTLKRREIAGMMAMMSQLSPVYFSYSIRETVELGRFARHDNERHGKGFNIKASHQSLVHDREVVDKCLELTGLKDIEKKQISSLSGGQLQRVFLARCFAQETPIILLDEPTNHLDLKYQAELMEHLEKWSCGETVMADGSHVPNTLIGVFHDISLAAEISSDMIFIKNGEVLCQGEKDKVFTADVLENAYGMDVAGYMNRQRRIWGQMREYQQD</sequence>
<dbReference type="PANTHER" id="PTHR42794:SF1">
    <property type="entry name" value="HEMIN IMPORT ATP-BINDING PROTEIN HMUV"/>
    <property type="match status" value="1"/>
</dbReference>
<keyword evidence="2" id="KW-0547">Nucleotide-binding</keyword>
<dbReference type="GO" id="GO:0005524">
    <property type="term" value="F:ATP binding"/>
    <property type="evidence" value="ECO:0007669"/>
    <property type="project" value="UniProtKB-KW"/>
</dbReference>
<dbReference type="OrthoDB" id="9799337at2"/>
<evidence type="ECO:0000256" key="3">
    <source>
        <dbReference type="ARBA" id="ARBA00022840"/>
    </source>
</evidence>
<keyword evidence="3 6" id="KW-0067">ATP-binding</keyword>
<dbReference type="RefSeq" id="WP_073389917.1">
    <property type="nucleotide sequence ID" value="NZ_FQXK01000041.1"/>
</dbReference>
<dbReference type="InterPro" id="IPR017871">
    <property type="entry name" value="ABC_transporter-like_CS"/>
</dbReference>
<gene>
    <name evidence="6" type="ORF">SAMN02745229_03669</name>
</gene>
<evidence type="ECO:0000256" key="2">
    <source>
        <dbReference type="ARBA" id="ARBA00022741"/>
    </source>
</evidence>
<evidence type="ECO:0000256" key="4">
    <source>
        <dbReference type="ARBA" id="ARBA00022967"/>
    </source>
</evidence>
<dbReference type="STRING" id="1121131.SAMN02745229_03669"/>
<dbReference type="AlphaFoldDB" id="A0A1M6E5Q8"/>
<keyword evidence="4" id="KW-1278">Translocase</keyword>
<dbReference type="PANTHER" id="PTHR42794">
    <property type="entry name" value="HEMIN IMPORT ATP-BINDING PROTEIN HMUV"/>
    <property type="match status" value="1"/>
</dbReference>
<evidence type="ECO:0000313" key="7">
    <source>
        <dbReference type="Proteomes" id="UP000184278"/>
    </source>
</evidence>
<dbReference type="PROSITE" id="PS50893">
    <property type="entry name" value="ABC_TRANSPORTER_2"/>
    <property type="match status" value="1"/>
</dbReference>
<dbReference type="InterPro" id="IPR003593">
    <property type="entry name" value="AAA+_ATPase"/>
</dbReference>
<dbReference type="CDD" id="cd03214">
    <property type="entry name" value="ABC_Iron-Siderophores_B12_Hemin"/>
    <property type="match status" value="1"/>
</dbReference>